<reference evidence="1 2" key="1">
    <citation type="submission" date="2020-08" db="EMBL/GenBank/DDBJ databases">
        <title>Sequencing the genomes of 1000 actinobacteria strains.</title>
        <authorList>
            <person name="Klenk H.-P."/>
        </authorList>
    </citation>
    <scope>NUCLEOTIDE SEQUENCE [LARGE SCALE GENOMIC DNA]</scope>
    <source>
        <strain evidence="1 2">DSM 45790</strain>
    </source>
</reference>
<dbReference type="Proteomes" id="UP000588112">
    <property type="component" value="Unassembled WGS sequence"/>
</dbReference>
<protein>
    <submittedName>
        <fullName evidence="1">Uncharacterized protein</fullName>
    </submittedName>
</protein>
<sequence>MTPSPWSCPFVYAVGFDTRPDEPQAELDAFNEFYAAHLDDVMFRNPGFVRGARYELARTDPPGAGPRWLAVYGVDGEESARGYAARERPKYPPGPPAWRRATLVWRLLWRRTSWTGRDEVSAGPVALTGIDPADGATGPDFEHFSSRVHLPETSEAFGYDRCVRFELWRELQHPEPGCPAYLTLYEAEVAPEPPARPAPLTPGPPTWEGRHVRWRLDYDLITR</sequence>
<organism evidence="1 2">
    <name type="scientific">Sphaerisporangium krabiense</name>
    <dbReference type="NCBI Taxonomy" id="763782"/>
    <lineage>
        <taxon>Bacteria</taxon>
        <taxon>Bacillati</taxon>
        <taxon>Actinomycetota</taxon>
        <taxon>Actinomycetes</taxon>
        <taxon>Streptosporangiales</taxon>
        <taxon>Streptosporangiaceae</taxon>
        <taxon>Sphaerisporangium</taxon>
    </lineage>
</organism>
<dbReference type="AlphaFoldDB" id="A0A7W8Z0C2"/>
<accession>A0A7W8Z0C2</accession>
<evidence type="ECO:0000313" key="2">
    <source>
        <dbReference type="Proteomes" id="UP000588112"/>
    </source>
</evidence>
<keyword evidence="2" id="KW-1185">Reference proteome</keyword>
<gene>
    <name evidence="1" type="ORF">BJ981_000706</name>
</gene>
<comment type="caution">
    <text evidence="1">The sequence shown here is derived from an EMBL/GenBank/DDBJ whole genome shotgun (WGS) entry which is preliminary data.</text>
</comment>
<evidence type="ECO:0000313" key="1">
    <source>
        <dbReference type="EMBL" id="MBB5625007.1"/>
    </source>
</evidence>
<dbReference type="RefSeq" id="WP_184608291.1">
    <property type="nucleotide sequence ID" value="NZ_BOOS01000073.1"/>
</dbReference>
<dbReference type="EMBL" id="JACHBR010000001">
    <property type="protein sequence ID" value="MBB5625007.1"/>
    <property type="molecule type" value="Genomic_DNA"/>
</dbReference>
<proteinExistence type="predicted"/>
<name>A0A7W8Z0C2_9ACTN</name>